<dbReference type="Gene3D" id="3.30.420.40">
    <property type="match status" value="2"/>
</dbReference>
<feature type="domain" description="Carbohydrate kinase FGGY C-terminal" evidence="7">
    <location>
        <begin position="259"/>
        <end position="454"/>
    </location>
</feature>
<accession>A0ABU2NDW4</accession>
<dbReference type="InterPro" id="IPR000577">
    <property type="entry name" value="Carb_kinase_FGGY"/>
</dbReference>
<evidence type="ECO:0000256" key="2">
    <source>
        <dbReference type="ARBA" id="ARBA00022629"/>
    </source>
</evidence>
<dbReference type="InterPro" id="IPR050406">
    <property type="entry name" value="FGGY_Carb_Kinase"/>
</dbReference>
<dbReference type="RefSeq" id="WP_311558652.1">
    <property type="nucleotide sequence ID" value="NZ_JAVREJ010000016.1"/>
</dbReference>
<feature type="domain" description="Carbohydrate kinase FGGY N-terminal" evidence="6">
    <location>
        <begin position="3"/>
        <end position="249"/>
    </location>
</feature>
<dbReference type="PIRSF" id="PIRSF000538">
    <property type="entry name" value="GlpK"/>
    <property type="match status" value="1"/>
</dbReference>
<dbReference type="PANTHER" id="PTHR43095">
    <property type="entry name" value="SUGAR KINASE"/>
    <property type="match status" value="1"/>
</dbReference>
<dbReference type="Proteomes" id="UP001183202">
    <property type="component" value="Unassembled WGS sequence"/>
</dbReference>
<name>A0ABU2NDW4_9PSEU</name>
<dbReference type="InterPro" id="IPR018483">
    <property type="entry name" value="Carb_kinase_FGGY_CS"/>
</dbReference>
<evidence type="ECO:0000256" key="4">
    <source>
        <dbReference type="ARBA" id="ARBA00022777"/>
    </source>
</evidence>
<sequence>MKYVVGIDEGTTGCKTCVFDEDGKVIGTDYREYPCYYPRPGWVEQTPEDILPALFESCRSAVSRSGVAKEDIAAVALSTQGSVTTLMDENGELVRPFIGWQDIRGIEQIEGISQRIDVADFYRIGGNQLGSVFTASKIDWVREHEPENFARVAVISDHQDYFLRAFGAEGGFTDTCSASRYGTLDVDTSEWSERLNTAVGVPLDKLPTVVTEAGKVVGEISARVAALTGLAEGTPLCLGAMDQNCSTLGGGGLRAGTAVMVLGTFGSCYVVSDKPLRDPLSTLTVKPNHGVGNWTIEGFSNTAAASFRWYRDVFGDLEIAAGRALKRDPYDLITQAVSDVPPASNGVTFLPHLQGAAGASPNPSAKGTFVGMTLATTKSDMARAVLEGIAFEMRDVLEAQAKAGVEVRSVRLVGGAAKSPIWCQLLADVFERPVELLQTSETGCLGAALYAGTAVGVYPDVAAAVDHAVTVTETYQPDETAAPQYEKAFRRYQAVFDALTDTVFTSDF</sequence>
<protein>
    <submittedName>
        <fullName evidence="8">FGGY family carbohydrate kinase</fullName>
    </submittedName>
</protein>
<evidence type="ECO:0000313" key="9">
    <source>
        <dbReference type="Proteomes" id="UP001183202"/>
    </source>
</evidence>
<dbReference type="PANTHER" id="PTHR43095:SF5">
    <property type="entry name" value="XYLULOSE KINASE"/>
    <property type="match status" value="1"/>
</dbReference>
<keyword evidence="4 5" id="KW-0418">Kinase</keyword>
<evidence type="ECO:0000313" key="8">
    <source>
        <dbReference type="EMBL" id="MDT0352147.1"/>
    </source>
</evidence>
<dbReference type="Pfam" id="PF00370">
    <property type="entry name" value="FGGY_N"/>
    <property type="match status" value="1"/>
</dbReference>
<dbReference type="Pfam" id="PF02782">
    <property type="entry name" value="FGGY_C"/>
    <property type="match status" value="1"/>
</dbReference>
<comment type="caution">
    <text evidence="8">The sequence shown here is derived from an EMBL/GenBank/DDBJ whole genome shotgun (WGS) entry which is preliminary data.</text>
</comment>
<evidence type="ECO:0000256" key="1">
    <source>
        <dbReference type="ARBA" id="ARBA00009156"/>
    </source>
</evidence>
<evidence type="ECO:0000256" key="3">
    <source>
        <dbReference type="ARBA" id="ARBA00022679"/>
    </source>
</evidence>
<evidence type="ECO:0000259" key="6">
    <source>
        <dbReference type="Pfam" id="PF00370"/>
    </source>
</evidence>
<dbReference type="InterPro" id="IPR018484">
    <property type="entry name" value="FGGY_N"/>
</dbReference>
<keyword evidence="2" id="KW-0859">Xylose metabolism</keyword>
<proteinExistence type="inferred from homology"/>
<dbReference type="PROSITE" id="PS00445">
    <property type="entry name" value="FGGY_KINASES_2"/>
    <property type="match status" value="1"/>
</dbReference>
<gene>
    <name evidence="8" type="ORF">RM445_21690</name>
</gene>
<evidence type="ECO:0000259" key="7">
    <source>
        <dbReference type="Pfam" id="PF02782"/>
    </source>
</evidence>
<keyword evidence="3 5" id="KW-0808">Transferase</keyword>
<dbReference type="InterPro" id="IPR043129">
    <property type="entry name" value="ATPase_NBD"/>
</dbReference>
<comment type="similarity">
    <text evidence="1 5">Belongs to the FGGY kinase family.</text>
</comment>
<keyword evidence="2" id="KW-0119">Carbohydrate metabolism</keyword>
<keyword evidence="9" id="KW-1185">Reference proteome</keyword>
<dbReference type="SUPFAM" id="SSF53067">
    <property type="entry name" value="Actin-like ATPase domain"/>
    <property type="match status" value="2"/>
</dbReference>
<organism evidence="8 9">
    <name type="scientific">Pseudonocardia charpentierae</name>
    <dbReference type="NCBI Taxonomy" id="3075545"/>
    <lineage>
        <taxon>Bacteria</taxon>
        <taxon>Bacillati</taxon>
        <taxon>Actinomycetota</taxon>
        <taxon>Actinomycetes</taxon>
        <taxon>Pseudonocardiales</taxon>
        <taxon>Pseudonocardiaceae</taxon>
        <taxon>Pseudonocardia</taxon>
    </lineage>
</organism>
<dbReference type="GO" id="GO:0016301">
    <property type="term" value="F:kinase activity"/>
    <property type="evidence" value="ECO:0007669"/>
    <property type="project" value="UniProtKB-KW"/>
</dbReference>
<dbReference type="InterPro" id="IPR018485">
    <property type="entry name" value="FGGY_C"/>
</dbReference>
<evidence type="ECO:0000256" key="5">
    <source>
        <dbReference type="RuleBase" id="RU003733"/>
    </source>
</evidence>
<dbReference type="CDD" id="cd07779">
    <property type="entry name" value="ASKHA_NBD_FGGY_YgcE-like"/>
    <property type="match status" value="1"/>
</dbReference>
<dbReference type="EMBL" id="JAVREJ010000016">
    <property type="protein sequence ID" value="MDT0352147.1"/>
    <property type="molecule type" value="Genomic_DNA"/>
</dbReference>
<reference evidence="9" key="1">
    <citation type="submission" date="2023-07" db="EMBL/GenBank/DDBJ databases">
        <title>30 novel species of actinomycetes from the DSMZ collection.</title>
        <authorList>
            <person name="Nouioui I."/>
        </authorList>
    </citation>
    <scope>NUCLEOTIDE SEQUENCE [LARGE SCALE GENOMIC DNA]</scope>
    <source>
        <strain evidence="9">DSM 45834</strain>
    </source>
</reference>